<dbReference type="EMBL" id="BAAAUV010000006">
    <property type="protein sequence ID" value="GAA3211857.1"/>
    <property type="molecule type" value="Genomic_DNA"/>
</dbReference>
<dbReference type="RefSeq" id="WP_344828416.1">
    <property type="nucleotide sequence ID" value="NZ_BAAAUV010000006.1"/>
</dbReference>
<evidence type="ECO:0000313" key="2">
    <source>
        <dbReference type="Proteomes" id="UP001501237"/>
    </source>
</evidence>
<sequence length="291" mass="30255">MNVGGSLQAEHARAVRGAAVLASADGWERTPLPDPGAAFLLSAVAAPYAVGATSDGPLVQRWTGIEWRNETVPVLPPGGRGATLTGVGPDGVAVGGWFDPAGGSEEPLLLHRTDTGWIDAGPPDLGFGYVLTAVRAGWAVGHGFPATVLLRRDGPHWRRVPVPGRPLRPLAVAVHGTDLWISGARDRDGLIVRFDGRSWKEFRTGTGAVTVLTASAAGLWGASGATLLRWTGRRWSPSDAPFPVNALTTTAGGLTAAGAGEAASFDGRSWTIRELPGTWLGADENWLVGSV</sequence>
<name>A0ABP6QC61_9ACTN</name>
<evidence type="ECO:0008006" key="3">
    <source>
        <dbReference type="Google" id="ProtNLM"/>
    </source>
</evidence>
<evidence type="ECO:0000313" key="1">
    <source>
        <dbReference type="EMBL" id="GAA3211857.1"/>
    </source>
</evidence>
<dbReference type="Proteomes" id="UP001501237">
    <property type="component" value="Unassembled WGS sequence"/>
</dbReference>
<accession>A0ABP6QC61</accession>
<keyword evidence="2" id="KW-1185">Reference proteome</keyword>
<comment type="caution">
    <text evidence="1">The sequence shown here is derived from an EMBL/GenBank/DDBJ whole genome shotgun (WGS) entry which is preliminary data.</text>
</comment>
<organism evidence="1 2">
    <name type="scientific">Actinocorallia longicatena</name>
    <dbReference type="NCBI Taxonomy" id="111803"/>
    <lineage>
        <taxon>Bacteria</taxon>
        <taxon>Bacillati</taxon>
        <taxon>Actinomycetota</taxon>
        <taxon>Actinomycetes</taxon>
        <taxon>Streptosporangiales</taxon>
        <taxon>Thermomonosporaceae</taxon>
        <taxon>Actinocorallia</taxon>
    </lineage>
</organism>
<reference evidence="2" key="1">
    <citation type="journal article" date="2019" name="Int. J. Syst. Evol. Microbiol.">
        <title>The Global Catalogue of Microorganisms (GCM) 10K type strain sequencing project: providing services to taxonomists for standard genome sequencing and annotation.</title>
        <authorList>
            <consortium name="The Broad Institute Genomics Platform"/>
            <consortium name="The Broad Institute Genome Sequencing Center for Infectious Disease"/>
            <person name="Wu L."/>
            <person name="Ma J."/>
        </authorList>
    </citation>
    <scope>NUCLEOTIDE SEQUENCE [LARGE SCALE GENOMIC DNA]</scope>
    <source>
        <strain evidence="2">JCM 9377</strain>
    </source>
</reference>
<protein>
    <recommendedName>
        <fullName evidence="3">LigA protein</fullName>
    </recommendedName>
</protein>
<proteinExistence type="predicted"/>
<gene>
    <name evidence="1" type="ORF">GCM10010468_30830</name>
</gene>